<evidence type="ECO:0000313" key="2">
    <source>
        <dbReference type="EMBL" id="KAA0977106.1"/>
    </source>
</evidence>
<evidence type="ECO:0000256" key="1">
    <source>
        <dbReference type="SAM" id="Phobius"/>
    </source>
</evidence>
<evidence type="ECO:0000313" key="3">
    <source>
        <dbReference type="Proteomes" id="UP000323856"/>
    </source>
</evidence>
<dbReference type="RefSeq" id="WP_149619490.1">
    <property type="nucleotide sequence ID" value="NZ_VOBL01000008.1"/>
</dbReference>
<name>A0A5B0EEM2_9MICC</name>
<organism evidence="2 3">
    <name type="scientific">Paeniglutamicibacter gangotriensis</name>
    <dbReference type="NCBI Taxonomy" id="254787"/>
    <lineage>
        <taxon>Bacteria</taxon>
        <taxon>Bacillati</taxon>
        <taxon>Actinomycetota</taxon>
        <taxon>Actinomycetes</taxon>
        <taxon>Micrococcales</taxon>
        <taxon>Micrococcaceae</taxon>
        <taxon>Paeniglutamicibacter</taxon>
    </lineage>
</organism>
<reference evidence="2 3" key="1">
    <citation type="submission" date="2019-07" db="EMBL/GenBank/DDBJ databases">
        <title>Analysis of the biochemical properties, biological activity and biotechnological potential of siderophores and biosurfactants produced by Antarctic psychrotolerant bacteria.</title>
        <authorList>
            <person name="Styczynski M."/>
            <person name="Krucon T."/>
            <person name="Decewicz P."/>
            <person name="Dziewit L."/>
        </authorList>
    </citation>
    <scope>NUCLEOTIDE SEQUENCE [LARGE SCALE GENOMIC DNA]</scope>
    <source>
        <strain evidence="2 3">ANT_H27</strain>
    </source>
</reference>
<dbReference type="Proteomes" id="UP000323856">
    <property type="component" value="Unassembled WGS sequence"/>
</dbReference>
<accession>A0A5B0EEM2</accession>
<dbReference type="OrthoDB" id="4951874at2"/>
<feature type="transmembrane region" description="Helical" evidence="1">
    <location>
        <begin position="90"/>
        <end position="112"/>
    </location>
</feature>
<keyword evidence="1" id="KW-0472">Membrane</keyword>
<gene>
    <name evidence="2" type="ORF">FQ154_09385</name>
</gene>
<sequence length="113" mass="11452">MNTHASITDLLLQGPLAAGANPLDGVTPNLELLGVRFSNMVTLVLGAIWALALAVIAAAFLWNLAKWGLAGQRGNVDDVEDGSAGAKRSAIAFFATAIAGIILGALLAVAGML</sequence>
<keyword evidence="1" id="KW-0812">Transmembrane</keyword>
<proteinExistence type="predicted"/>
<dbReference type="EMBL" id="VOBL01000008">
    <property type="protein sequence ID" value="KAA0977106.1"/>
    <property type="molecule type" value="Genomic_DNA"/>
</dbReference>
<feature type="transmembrane region" description="Helical" evidence="1">
    <location>
        <begin position="40"/>
        <end position="64"/>
    </location>
</feature>
<comment type="caution">
    <text evidence="2">The sequence shown here is derived from an EMBL/GenBank/DDBJ whole genome shotgun (WGS) entry which is preliminary data.</text>
</comment>
<dbReference type="AlphaFoldDB" id="A0A5B0EEM2"/>
<protein>
    <submittedName>
        <fullName evidence="2">Uncharacterized protein</fullName>
    </submittedName>
</protein>
<keyword evidence="1" id="KW-1133">Transmembrane helix</keyword>